<dbReference type="InterPro" id="IPR044068">
    <property type="entry name" value="CB"/>
</dbReference>
<accession>A0A1M7Y167</accession>
<evidence type="ECO:0000259" key="4">
    <source>
        <dbReference type="PROSITE" id="PS51900"/>
    </source>
</evidence>
<gene>
    <name evidence="5" type="ORF">SAMN02745220_01038</name>
</gene>
<dbReference type="InterPro" id="IPR013762">
    <property type="entry name" value="Integrase-like_cat_sf"/>
</dbReference>
<proteinExistence type="predicted"/>
<evidence type="ECO:0000313" key="5">
    <source>
        <dbReference type="EMBL" id="SHO45318.1"/>
    </source>
</evidence>
<dbReference type="SUPFAM" id="SSF56349">
    <property type="entry name" value="DNA breaking-rejoining enzymes"/>
    <property type="match status" value="1"/>
</dbReference>
<dbReference type="GO" id="GO:0006310">
    <property type="term" value="P:DNA recombination"/>
    <property type="evidence" value="ECO:0007669"/>
    <property type="project" value="UniProtKB-KW"/>
</dbReference>
<keyword evidence="1" id="KW-0229">DNA integration</keyword>
<dbReference type="EMBL" id="FRFE01000004">
    <property type="protein sequence ID" value="SHO45318.1"/>
    <property type="molecule type" value="Genomic_DNA"/>
</dbReference>
<dbReference type="OrthoDB" id="5414791at2"/>
<reference evidence="5 6" key="1">
    <citation type="submission" date="2016-12" db="EMBL/GenBank/DDBJ databases">
        <authorList>
            <person name="Song W.-J."/>
            <person name="Kurnit D.M."/>
        </authorList>
    </citation>
    <scope>NUCLEOTIDE SEQUENCE [LARGE SCALE GENOMIC DNA]</scope>
    <source>
        <strain evidence="5 6">DSM 18488</strain>
    </source>
</reference>
<keyword evidence="2" id="KW-0233">DNA recombination</keyword>
<evidence type="ECO:0000313" key="6">
    <source>
        <dbReference type="Proteomes" id="UP000184603"/>
    </source>
</evidence>
<evidence type="ECO:0000256" key="2">
    <source>
        <dbReference type="ARBA" id="ARBA00023172"/>
    </source>
</evidence>
<keyword evidence="3" id="KW-0238">DNA-binding</keyword>
<dbReference type="PROSITE" id="PS51900">
    <property type="entry name" value="CB"/>
    <property type="match status" value="1"/>
</dbReference>
<dbReference type="GO" id="GO:0015074">
    <property type="term" value="P:DNA integration"/>
    <property type="evidence" value="ECO:0007669"/>
    <property type="project" value="UniProtKB-KW"/>
</dbReference>
<dbReference type="AlphaFoldDB" id="A0A1M7Y167"/>
<sequence length="398" mass="46600">MKGRIYTTQKCFVCQGALNYVEGRGHLSCVTHPDHQWKGACVVRFGRNHTKRFKSVLEAERHLIYLRVQTDLGKFDPREWAKDQPLSFLALRLKFIEYKKSTNITLKQVKDIERVLIRAGQTWDRMQIRDIAEAEIEDFLFQDHGVSSKTIANWKTALHNFFAWVVRREKKKSNLQMPSFPVTSFKMKMKAVVSIEDQQKIITEVKKISWNHNPRIWLAIKLLALYPRVRPGELINVKEGHINLVDLYIVFPQPKEREPKYIHLLKEVAEEIRESQRLYPAMPTMYFFRHLKRRNGLKVGTQFGPVYLNKWWKQACVNLGFSDVTLYPGTKHSTVTALGKIMSPEQIQHNVTGHASEAFKRYFLPDYQEKILATKQISDMQKKIASDNVFKITVKKNK</sequence>
<evidence type="ECO:0000256" key="3">
    <source>
        <dbReference type="PROSITE-ProRule" id="PRU01248"/>
    </source>
</evidence>
<dbReference type="Proteomes" id="UP000184603">
    <property type="component" value="Unassembled WGS sequence"/>
</dbReference>
<name>A0A1M7Y167_9BACT</name>
<dbReference type="InterPro" id="IPR011010">
    <property type="entry name" value="DNA_brk_join_enz"/>
</dbReference>
<organism evidence="5 6">
    <name type="scientific">Desulfopila aestuarii DSM 18488</name>
    <dbReference type="NCBI Taxonomy" id="1121416"/>
    <lineage>
        <taxon>Bacteria</taxon>
        <taxon>Pseudomonadati</taxon>
        <taxon>Thermodesulfobacteriota</taxon>
        <taxon>Desulfobulbia</taxon>
        <taxon>Desulfobulbales</taxon>
        <taxon>Desulfocapsaceae</taxon>
        <taxon>Desulfopila</taxon>
    </lineage>
</organism>
<dbReference type="RefSeq" id="WP_073612389.1">
    <property type="nucleotide sequence ID" value="NZ_FRFE01000004.1"/>
</dbReference>
<feature type="domain" description="Core-binding (CB)" evidence="4">
    <location>
        <begin position="86"/>
        <end position="166"/>
    </location>
</feature>
<dbReference type="Gene3D" id="1.10.443.10">
    <property type="entry name" value="Intergrase catalytic core"/>
    <property type="match status" value="1"/>
</dbReference>
<dbReference type="GO" id="GO:0003677">
    <property type="term" value="F:DNA binding"/>
    <property type="evidence" value="ECO:0007669"/>
    <property type="project" value="UniProtKB-UniRule"/>
</dbReference>
<evidence type="ECO:0000256" key="1">
    <source>
        <dbReference type="ARBA" id="ARBA00022908"/>
    </source>
</evidence>
<protein>
    <recommendedName>
        <fullName evidence="4">Core-binding (CB) domain-containing protein</fullName>
    </recommendedName>
</protein>
<keyword evidence="6" id="KW-1185">Reference proteome</keyword>